<name>A0A6A5RJP0_9PLEO</name>
<dbReference type="GO" id="GO:0005737">
    <property type="term" value="C:cytoplasm"/>
    <property type="evidence" value="ECO:0007669"/>
    <property type="project" value="TreeGrafter"/>
</dbReference>
<keyword evidence="5" id="KW-0560">Oxidoreductase</keyword>
<dbReference type="EMBL" id="ML978972">
    <property type="protein sequence ID" value="KAF1927480.1"/>
    <property type="molecule type" value="Genomic_DNA"/>
</dbReference>
<reference evidence="8" key="1">
    <citation type="journal article" date="2020" name="Stud. Mycol.">
        <title>101 Dothideomycetes genomes: a test case for predicting lifestyles and emergence of pathogens.</title>
        <authorList>
            <person name="Haridas S."/>
            <person name="Albert R."/>
            <person name="Binder M."/>
            <person name="Bloem J."/>
            <person name="Labutti K."/>
            <person name="Salamov A."/>
            <person name="Andreopoulos B."/>
            <person name="Baker S."/>
            <person name="Barry K."/>
            <person name="Bills G."/>
            <person name="Bluhm B."/>
            <person name="Cannon C."/>
            <person name="Castanera R."/>
            <person name="Culley D."/>
            <person name="Daum C."/>
            <person name="Ezra D."/>
            <person name="Gonzalez J."/>
            <person name="Henrissat B."/>
            <person name="Kuo A."/>
            <person name="Liang C."/>
            <person name="Lipzen A."/>
            <person name="Lutzoni F."/>
            <person name="Magnuson J."/>
            <person name="Mondo S."/>
            <person name="Nolan M."/>
            <person name="Ohm R."/>
            <person name="Pangilinan J."/>
            <person name="Park H.-J."/>
            <person name="Ramirez L."/>
            <person name="Alfaro M."/>
            <person name="Sun H."/>
            <person name="Tritt A."/>
            <person name="Yoshinaga Y."/>
            <person name="Zwiers L.-H."/>
            <person name="Turgeon B."/>
            <person name="Goodwin S."/>
            <person name="Spatafora J."/>
            <person name="Crous P."/>
            <person name="Grigoriev I."/>
        </authorList>
    </citation>
    <scope>NUCLEOTIDE SEQUENCE</scope>
    <source>
        <strain evidence="8">CBS 183.55</strain>
    </source>
</reference>
<keyword evidence="6" id="KW-0520">NAD</keyword>
<dbReference type="PANTHER" id="PTHR42940">
    <property type="entry name" value="ALCOHOL DEHYDROGENASE 1-RELATED"/>
    <property type="match status" value="1"/>
</dbReference>
<dbReference type="Pfam" id="PF00107">
    <property type="entry name" value="ADH_zinc_N"/>
    <property type="match status" value="1"/>
</dbReference>
<keyword evidence="4" id="KW-0862">Zinc</keyword>
<keyword evidence="9" id="KW-1185">Reference proteome</keyword>
<evidence type="ECO:0000259" key="7">
    <source>
        <dbReference type="Pfam" id="PF00107"/>
    </source>
</evidence>
<accession>A0A6A5RJP0</accession>
<comment type="cofactor">
    <cofactor evidence="1">
        <name>Zn(2+)</name>
        <dbReference type="ChEBI" id="CHEBI:29105"/>
    </cofactor>
</comment>
<evidence type="ECO:0000256" key="4">
    <source>
        <dbReference type="ARBA" id="ARBA00022833"/>
    </source>
</evidence>
<evidence type="ECO:0000256" key="2">
    <source>
        <dbReference type="ARBA" id="ARBA00008072"/>
    </source>
</evidence>
<evidence type="ECO:0000256" key="6">
    <source>
        <dbReference type="ARBA" id="ARBA00023027"/>
    </source>
</evidence>
<evidence type="ECO:0000313" key="9">
    <source>
        <dbReference type="Proteomes" id="UP000800082"/>
    </source>
</evidence>
<evidence type="ECO:0000256" key="3">
    <source>
        <dbReference type="ARBA" id="ARBA00022723"/>
    </source>
</evidence>
<dbReference type="Proteomes" id="UP000800082">
    <property type="component" value="Unassembled WGS sequence"/>
</dbReference>
<dbReference type="Gene3D" id="3.40.50.720">
    <property type="entry name" value="NAD(P)-binding Rossmann-like Domain"/>
    <property type="match status" value="1"/>
</dbReference>
<dbReference type="GO" id="GO:0046872">
    <property type="term" value="F:metal ion binding"/>
    <property type="evidence" value="ECO:0007669"/>
    <property type="project" value="UniProtKB-KW"/>
</dbReference>
<dbReference type="PANTHER" id="PTHR42940:SF3">
    <property type="entry name" value="ALCOHOL DEHYDROGENASE 1-RELATED"/>
    <property type="match status" value="1"/>
</dbReference>
<comment type="similarity">
    <text evidence="2">Belongs to the zinc-containing alcohol dehydrogenase family.</text>
</comment>
<evidence type="ECO:0000313" key="8">
    <source>
        <dbReference type="EMBL" id="KAF1927480.1"/>
    </source>
</evidence>
<organism evidence="8 9">
    <name type="scientific">Didymella exigua CBS 183.55</name>
    <dbReference type="NCBI Taxonomy" id="1150837"/>
    <lineage>
        <taxon>Eukaryota</taxon>
        <taxon>Fungi</taxon>
        <taxon>Dikarya</taxon>
        <taxon>Ascomycota</taxon>
        <taxon>Pezizomycotina</taxon>
        <taxon>Dothideomycetes</taxon>
        <taxon>Pleosporomycetidae</taxon>
        <taxon>Pleosporales</taxon>
        <taxon>Pleosporineae</taxon>
        <taxon>Didymellaceae</taxon>
        <taxon>Didymella</taxon>
    </lineage>
</organism>
<dbReference type="InterPro" id="IPR036291">
    <property type="entry name" value="NAD(P)-bd_dom_sf"/>
</dbReference>
<sequence>MGIPKPLNAAVKQGTGDTATVVIQDVPIRLPTPDQIFGHEGADMQDRWQIGNGTGIKIRDGVEDEEARPIMCGGLTAYVSCKISGVSSMVKSMLTGSALGHFDIQYAKAMGMRVIAIDGVDAKRELCMRLDAEALIDFTTTTDIPAEVTNITAYGAHDVIVLSAAKAEYEQGPHLLRPGGTMVCVGLSTDTMVIAGAHTIMMSMRKLNIVGNFVETLRKCNEALDITARGLVRPILTHGGLEDINRFCGGDECG</sequence>
<proteinExistence type="inferred from homology"/>
<dbReference type="SUPFAM" id="SSF51735">
    <property type="entry name" value="NAD(P)-binding Rossmann-fold domains"/>
    <property type="match status" value="1"/>
</dbReference>
<keyword evidence="3" id="KW-0479">Metal-binding</keyword>
<protein>
    <submittedName>
        <fullName evidence="8">NAD(P)-binding protein</fullName>
    </submittedName>
</protein>
<dbReference type="AlphaFoldDB" id="A0A6A5RJP0"/>
<feature type="domain" description="Alcohol dehydrogenase-like C-terminal" evidence="7">
    <location>
        <begin position="98"/>
        <end position="226"/>
    </location>
</feature>
<evidence type="ECO:0000256" key="1">
    <source>
        <dbReference type="ARBA" id="ARBA00001947"/>
    </source>
</evidence>
<dbReference type="GeneID" id="54347706"/>
<dbReference type="RefSeq" id="XP_033447732.1">
    <property type="nucleotide sequence ID" value="XM_033590051.1"/>
</dbReference>
<dbReference type="OrthoDB" id="1879366at2759"/>
<dbReference type="FunFam" id="3.40.50.720:FF:000039">
    <property type="entry name" value="Alcohol dehydrogenase AdhP"/>
    <property type="match status" value="1"/>
</dbReference>
<dbReference type="Gene3D" id="3.90.180.10">
    <property type="entry name" value="Medium-chain alcohol dehydrogenases, catalytic domain"/>
    <property type="match status" value="1"/>
</dbReference>
<evidence type="ECO:0000256" key="5">
    <source>
        <dbReference type="ARBA" id="ARBA00023002"/>
    </source>
</evidence>
<dbReference type="InterPro" id="IPR013149">
    <property type="entry name" value="ADH-like_C"/>
</dbReference>
<gene>
    <name evidence="8" type="ORF">M421DRAFT_393990</name>
</gene>
<dbReference type="GO" id="GO:0004022">
    <property type="term" value="F:alcohol dehydrogenase (NAD+) activity"/>
    <property type="evidence" value="ECO:0007669"/>
    <property type="project" value="TreeGrafter"/>
</dbReference>